<dbReference type="AlphaFoldDB" id="A0A6A6J1R6"/>
<evidence type="ECO:0000256" key="2">
    <source>
        <dbReference type="SAM" id="Phobius"/>
    </source>
</evidence>
<reference evidence="3" key="1">
    <citation type="journal article" date="2020" name="Stud. Mycol.">
        <title>101 Dothideomycetes genomes: a test case for predicting lifestyles and emergence of pathogens.</title>
        <authorList>
            <person name="Haridas S."/>
            <person name="Albert R."/>
            <person name="Binder M."/>
            <person name="Bloem J."/>
            <person name="Labutti K."/>
            <person name="Salamov A."/>
            <person name="Andreopoulos B."/>
            <person name="Baker S."/>
            <person name="Barry K."/>
            <person name="Bills G."/>
            <person name="Bluhm B."/>
            <person name="Cannon C."/>
            <person name="Castanera R."/>
            <person name="Culley D."/>
            <person name="Daum C."/>
            <person name="Ezra D."/>
            <person name="Gonzalez J."/>
            <person name="Henrissat B."/>
            <person name="Kuo A."/>
            <person name="Liang C."/>
            <person name="Lipzen A."/>
            <person name="Lutzoni F."/>
            <person name="Magnuson J."/>
            <person name="Mondo S."/>
            <person name="Nolan M."/>
            <person name="Ohm R."/>
            <person name="Pangilinan J."/>
            <person name="Park H.-J."/>
            <person name="Ramirez L."/>
            <person name="Alfaro M."/>
            <person name="Sun H."/>
            <person name="Tritt A."/>
            <person name="Yoshinaga Y."/>
            <person name="Zwiers L.-H."/>
            <person name="Turgeon B."/>
            <person name="Goodwin S."/>
            <person name="Spatafora J."/>
            <person name="Crous P."/>
            <person name="Grigoriev I."/>
        </authorList>
    </citation>
    <scope>NUCLEOTIDE SEQUENCE</scope>
    <source>
        <strain evidence="3">CBS 122368</strain>
    </source>
</reference>
<feature type="compositionally biased region" description="Polar residues" evidence="1">
    <location>
        <begin position="1"/>
        <end position="10"/>
    </location>
</feature>
<keyword evidence="2" id="KW-1133">Transmembrane helix</keyword>
<sequence>MAGPKSNTSGQHHRPNRGAHSNGVPEHKDDALGAFIFPAPNSAWHGPDPLPLRSEILNSFQRVFDIDMPIHHTTRFTTKKGDDVYAFLAHEALNAHSEDSPSQDMDAMGVLVFPRLHHLNLHGYEAELESELHQLCDKETTSKEQLDRLRVLLRNYCQAIRDYQYMCELQFKPPSSKKLFPFHETLLPTLNKRLNSDPNGVTYQNAWQDNIYRGIVTSYMYWTDGLMSKVWGALFGLMLIVPMLILTLHSIIKTNPIASSLCILGVAMGIVSLSRRTWRDVLELTAAYAAILVIFVGTSRASQG</sequence>
<evidence type="ECO:0000313" key="4">
    <source>
        <dbReference type="Proteomes" id="UP000800094"/>
    </source>
</evidence>
<protein>
    <submittedName>
        <fullName evidence="3">Uncharacterized protein</fullName>
    </submittedName>
</protein>
<dbReference type="EMBL" id="ML987189">
    <property type="protein sequence ID" value="KAF2256734.1"/>
    <property type="molecule type" value="Genomic_DNA"/>
</dbReference>
<evidence type="ECO:0000313" key="3">
    <source>
        <dbReference type="EMBL" id="KAF2256734.1"/>
    </source>
</evidence>
<organism evidence="3 4">
    <name type="scientific">Trematosphaeria pertusa</name>
    <dbReference type="NCBI Taxonomy" id="390896"/>
    <lineage>
        <taxon>Eukaryota</taxon>
        <taxon>Fungi</taxon>
        <taxon>Dikarya</taxon>
        <taxon>Ascomycota</taxon>
        <taxon>Pezizomycotina</taxon>
        <taxon>Dothideomycetes</taxon>
        <taxon>Pleosporomycetidae</taxon>
        <taxon>Pleosporales</taxon>
        <taxon>Massarineae</taxon>
        <taxon>Trematosphaeriaceae</taxon>
        <taxon>Trematosphaeria</taxon>
    </lineage>
</organism>
<keyword evidence="2" id="KW-0472">Membrane</keyword>
<dbReference type="Proteomes" id="UP000800094">
    <property type="component" value="Unassembled WGS sequence"/>
</dbReference>
<dbReference type="GeneID" id="54585138"/>
<accession>A0A6A6J1R6</accession>
<keyword evidence="4" id="KW-1185">Reference proteome</keyword>
<feature type="transmembrane region" description="Helical" evidence="2">
    <location>
        <begin position="230"/>
        <end position="251"/>
    </location>
</feature>
<keyword evidence="2" id="KW-0812">Transmembrane</keyword>
<name>A0A6A6J1R6_9PLEO</name>
<feature type="transmembrane region" description="Helical" evidence="2">
    <location>
        <begin position="281"/>
        <end position="301"/>
    </location>
</feature>
<feature type="region of interest" description="Disordered" evidence="1">
    <location>
        <begin position="1"/>
        <end position="27"/>
    </location>
</feature>
<gene>
    <name evidence="3" type="ORF">BU26DRAFT_545995</name>
</gene>
<proteinExistence type="predicted"/>
<evidence type="ECO:0000256" key="1">
    <source>
        <dbReference type="SAM" id="MobiDB-lite"/>
    </source>
</evidence>
<dbReference type="RefSeq" id="XP_033691738.1">
    <property type="nucleotide sequence ID" value="XM_033831808.1"/>
</dbReference>
<dbReference type="OrthoDB" id="3546297at2759"/>
<feature type="transmembrane region" description="Helical" evidence="2">
    <location>
        <begin position="257"/>
        <end position="274"/>
    </location>
</feature>